<dbReference type="EMBL" id="NBAG03000481">
    <property type="protein sequence ID" value="PNI20391.1"/>
    <property type="molecule type" value="Genomic_DNA"/>
</dbReference>
<comment type="caution">
    <text evidence="1">The sequence shown here is derived from an EMBL/GenBank/DDBJ whole genome shotgun (WGS) entry which is preliminary data.</text>
</comment>
<dbReference type="AlphaFoldDB" id="A0A2J8JCA8"/>
<evidence type="ECO:0000313" key="1">
    <source>
        <dbReference type="EMBL" id="PNI20391.1"/>
    </source>
</evidence>
<proteinExistence type="predicted"/>
<sequence>MAENSGPGVRPPGWEAQINIVSTRLALAHTAPAAGEAGGSRLRWEPHCQQPLPDRVPSSAILPPRLNGPWISTGCEVRPG</sequence>
<organism evidence="1 2">
    <name type="scientific">Pan troglodytes</name>
    <name type="common">Chimpanzee</name>
    <dbReference type="NCBI Taxonomy" id="9598"/>
    <lineage>
        <taxon>Eukaryota</taxon>
        <taxon>Metazoa</taxon>
        <taxon>Chordata</taxon>
        <taxon>Craniata</taxon>
        <taxon>Vertebrata</taxon>
        <taxon>Euteleostomi</taxon>
        <taxon>Mammalia</taxon>
        <taxon>Eutheria</taxon>
        <taxon>Euarchontoglires</taxon>
        <taxon>Primates</taxon>
        <taxon>Haplorrhini</taxon>
        <taxon>Catarrhini</taxon>
        <taxon>Hominidae</taxon>
        <taxon>Pan</taxon>
    </lineage>
</organism>
<evidence type="ECO:0000313" key="2">
    <source>
        <dbReference type="Proteomes" id="UP000236370"/>
    </source>
</evidence>
<gene>
    <name evidence="1" type="ORF">CK820_G0048798</name>
</gene>
<accession>A0A2J8JCA8</accession>
<reference evidence="1 2" key="1">
    <citation type="submission" date="2017-12" db="EMBL/GenBank/DDBJ databases">
        <title>High-resolution comparative analysis of great ape genomes.</title>
        <authorList>
            <person name="Pollen A."/>
            <person name="Hastie A."/>
            <person name="Hormozdiari F."/>
            <person name="Dougherty M."/>
            <person name="Liu R."/>
            <person name="Chaisson M."/>
            <person name="Hoppe E."/>
            <person name="Hill C."/>
            <person name="Pang A."/>
            <person name="Hillier L."/>
            <person name="Baker C."/>
            <person name="Armstrong J."/>
            <person name="Shendure J."/>
            <person name="Paten B."/>
            <person name="Wilson R."/>
            <person name="Chao H."/>
            <person name="Schneider V."/>
            <person name="Ventura M."/>
            <person name="Kronenberg Z."/>
            <person name="Murali S."/>
            <person name="Gordon D."/>
            <person name="Cantsilieris S."/>
            <person name="Munson K."/>
            <person name="Nelson B."/>
            <person name="Raja A."/>
            <person name="Underwood J."/>
            <person name="Diekhans M."/>
            <person name="Fiddes I."/>
            <person name="Haussler D."/>
            <person name="Eichler E."/>
        </authorList>
    </citation>
    <scope>NUCLEOTIDE SEQUENCE [LARGE SCALE GENOMIC DNA]</scope>
    <source>
        <strain evidence="1">Yerkes chimp pedigree #C0471</strain>
    </source>
</reference>
<protein>
    <submittedName>
        <fullName evidence="1">APCDD1L isoform 1</fullName>
    </submittedName>
</protein>
<feature type="non-terminal residue" evidence="1">
    <location>
        <position position="80"/>
    </location>
</feature>
<dbReference type="Proteomes" id="UP000236370">
    <property type="component" value="Unassembled WGS sequence"/>
</dbReference>
<name>A0A2J8JCA8_PANTR</name>